<organism evidence="1 2">
    <name type="scientific">Cirrhinus mrigala</name>
    <name type="common">Mrigala</name>
    <dbReference type="NCBI Taxonomy" id="683832"/>
    <lineage>
        <taxon>Eukaryota</taxon>
        <taxon>Metazoa</taxon>
        <taxon>Chordata</taxon>
        <taxon>Craniata</taxon>
        <taxon>Vertebrata</taxon>
        <taxon>Euteleostomi</taxon>
        <taxon>Actinopterygii</taxon>
        <taxon>Neopterygii</taxon>
        <taxon>Teleostei</taxon>
        <taxon>Ostariophysi</taxon>
        <taxon>Cypriniformes</taxon>
        <taxon>Cyprinidae</taxon>
        <taxon>Labeoninae</taxon>
        <taxon>Labeonini</taxon>
        <taxon>Cirrhinus</taxon>
    </lineage>
</organism>
<sequence>EISVKIGEELKLDVLLPNADKVQHQGKGSTGWKEDWSRTDGVQNKRLTIRDGNLIISNFTARDARTYIVLDSEGKIMNMVTVR</sequence>
<dbReference type="Proteomes" id="UP001529510">
    <property type="component" value="Unassembled WGS sequence"/>
</dbReference>
<accession>A0ABD0P273</accession>
<dbReference type="AlphaFoldDB" id="A0ABD0P273"/>
<name>A0ABD0P273_CIRMR</name>
<keyword evidence="2" id="KW-1185">Reference proteome</keyword>
<evidence type="ECO:0000313" key="2">
    <source>
        <dbReference type="Proteomes" id="UP001529510"/>
    </source>
</evidence>
<evidence type="ECO:0000313" key="1">
    <source>
        <dbReference type="EMBL" id="KAL0167316.1"/>
    </source>
</evidence>
<dbReference type="EMBL" id="JAMKFB020000019">
    <property type="protein sequence ID" value="KAL0167316.1"/>
    <property type="molecule type" value="Genomic_DNA"/>
</dbReference>
<reference evidence="1 2" key="1">
    <citation type="submission" date="2024-05" db="EMBL/GenBank/DDBJ databases">
        <title>Genome sequencing and assembly of Indian major carp, Cirrhinus mrigala (Hamilton, 1822).</title>
        <authorList>
            <person name="Mohindra V."/>
            <person name="Chowdhury L.M."/>
            <person name="Lal K."/>
            <person name="Jena J.K."/>
        </authorList>
    </citation>
    <scope>NUCLEOTIDE SEQUENCE [LARGE SCALE GENOMIC DNA]</scope>
    <source>
        <strain evidence="1">CM1030</strain>
        <tissue evidence="1">Blood</tissue>
    </source>
</reference>
<proteinExistence type="predicted"/>
<comment type="caution">
    <text evidence="1">The sequence shown here is derived from an EMBL/GenBank/DDBJ whole genome shotgun (WGS) entry which is preliminary data.</text>
</comment>
<feature type="non-terminal residue" evidence="1">
    <location>
        <position position="1"/>
    </location>
</feature>
<protein>
    <submittedName>
        <fullName evidence="1">Uncharacterized protein</fullName>
    </submittedName>
</protein>
<feature type="non-terminal residue" evidence="1">
    <location>
        <position position="83"/>
    </location>
</feature>
<gene>
    <name evidence="1" type="ORF">M9458_039160</name>
</gene>